<sequence length="54" mass="5984">MSGIGTPTVTQKIGKNILKITYHIGVWFKALLIANALTWLATAGYAWLKKLRVI</sequence>
<evidence type="ECO:0000313" key="2">
    <source>
        <dbReference type="EMBL" id="KXT60318.1"/>
    </source>
</evidence>
<comment type="caution">
    <text evidence="2">The sequence shown here is derived from an EMBL/GenBank/DDBJ whole genome shotgun (WGS) entry which is preliminary data.</text>
</comment>
<feature type="transmembrane region" description="Helical" evidence="1">
    <location>
        <begin position="26"/>
        <end position="48"/>
    </location>
</feature>
<accession>A0A139M9B3</accession>
<gene>
    <name evidence="2" type="ORF">SGADD02_02300</name>
</gene>
<proteinExistence type="predicted"/>
<keyword evidence="1" id="KW-0472">Membrane</keyword>
<dbReference type="AlphaFoldDB" id="A0A139M9B3"/>
<evidence type="ECO:0000313" key="3">
    <source>
        <dbReference type="Proteomes" id="UP000070198"/>
    </source>
</evidence>
<protein>
    <submittedName>
        <fullName evidence="2">Uncharacterized protein</fullName>
    </submittedName>
</protein>
<evidence type="ECO:0000256" key="1">
    <source>
        <dbReference type="SAM" id="Phobius"/>
    </source>
</evidence>
<keyword evidence="1" id="KW-1133">Transmembrane helix</keyword>
<reference evidence="2 3" key="1">
    <citation type="submission" date="2016-01" db="EMBL/GenBank/DDBJ databases">
        <title>Highly variable Streptococcus oralis are common among viridans streptococci isolated from primates.</title>
        <authorList>
            <person name="Denapaite D."/>
            <person name="Rieger M."/>
            <person name="Koendgen S."/>
            <person name="Brueckner R."/>
            <person name="Ochigava I."/>
            <person name="Kappeler P."/>
            <person name="Maetz-Rensing K."/>
            <person name="Leendertz F."/>
            <person name="Hakenbeck R."/>
        </authorList>
    </citation>
    <scope>NUCLEOTIDE SEQUENCE [LARGE SCALE GENOMIC DNA]</scope>
    <source>
        <strain evidence="2 3">DD02</strain>
    </source>
</reference>
<dbReference type="Proteomes" id="UP000070198">
    <property type="component" value="Unassembled WGS sequence"/>
</dbReference>
<keyword evidence="1" id="KW-0812">Transmembrane</keyword>
<dbReference type="EMBL" id="LQOF01000579">
    <property type="protein sequence ID" value="KXT60318.1"/>
    <property type="molecule type" value="Genomic_DNA"/>
</dbReference>
<name>A0A139M9B3_9STRE</name>
<organism evidence="2 3">
    <name type="scientific">Streptococcus gallolyticus</name>
    <dbReference type="NCBI Taxonomy" id="315405"/>
    <lineage>
        <taxon>Bacteria</taxon>
        <taxon>Bacillati</taxon>
        <taxon>Bacillota</taxon>
        <taxon>Bacilli</taxon>
        <taxon>Lactobacillales</taxon>
        <taxon>Streptococcaceae</taxon>
        <taxon>Streptococcus</taxon>
    </lineage>
</organism>
<dbReference type="PATRIC" id="fig|315405.11.peg.2774"/>